<dbReference type="Gene3D" id="1.20.120.420">
    <property type="entry name" value="translation initiation factor eif-2b, domain 1"/>
    <property type="match status" value="1"/>
</dbReference>
<keyword evidence="2" id="KW-0028">Amino-acid biosynthesis</keyword>
<evidence type="ECO:0000256" key="2">
    <source>
        <dbReference type="HAMAP-Rule" id="MF_01678"/>
    </source>
</evidence>
<dbReference type="InterPro" id="IPR037171">
    <property type="entry name" value="NagB/RpiA_transferase-like"/>
</dbReference>
<comment type="similarity">
    <text evidence="2">Belongs to the EIF-2B alpha/beta/delta subunits family. MtnA subfamily.</text>
</comment>
<dbReference type="InterPro" id="IPR027363">
    <property type="entry name" value="M1Pi_N"/>
</dbReference>
<dbReference type="EMBL" id="LFWZ01000029">
    <property type="protein sequence ID" value="KON30512.1"/>
    <property type="molecule type" value="Genomic_DNA"/>
</dbReference>
<dbReference type="InterPro" id="IPR005251">
    <property type="entry name" value="IF-M1Pi"/>
</dbReference>
<sequence>MRVNVGGEIREVRTLWREGRTVRMIDQRRLPHSFEIASTEHHAETAAAIRDMVLRGAGAIGVAGAYGMAQAAMEAGDLPPEGFEGYMAAAADRLRGTRPTAVNLFHAVDRCLRAAARGPVAERVRGVVAEADAIAEEDLLASTRIGELGGELIGDGCRVLTHCNAGALAFIDLGTALSPIRFAHRRGRGVFVFVDETRPRCQGSKLTAWELRQEGIPHAVIVDGAAGLFMQRGEVDLVIVGADRVAANGDVANKVGTYGTAVLARENGVPFYVAAPGMTFDLGCGTGDEIEIEERGAEEVLGMWGVDDDGSPAWVLVAAEGTPARNPAFDITPARYVTAFITERGILRPPYPESIAGAFGLRGRGGN</sequence>
<feature type="site" description="Transition state stabilizer" evidence="2">
    <location>
        <position position="163"/>
    </location>
</feature>
<dbReference type="GO" id="GO:0019509">
    <property type="term" value="P:L-methionine salvage from methylthioadenosine"/>
    <property type="evidence" value="ECO:0007669"/>
    <property type="project" value="UniProtKB-UniRule"/>
</dbReference>
<dbReference type="SUPFAM" id="SSF100950">
    <property type="entry name" value="NagB/RpiA/CoA transferase-like"/>
    <property type="match status" value="1"/>
</dbReference>
<organism evidence="3 4">
    <name type="scientific">miscellaneous Crenarchaeota group-15 archaeon DG-45</name>
    <dbReference type="NCBI Taxonomy" id="1685127"/>
    <lineage>
        <taxon>Archaea</taxon>
        <taxon>Candidatus Bathyarchaeota</taxon>
        <taxon>MCG-15</taxon>
    </lineage>
</organism>
<dbReference type="PANTHER" id="PTHR43475">
    <property type="entry name" value="METHYLTHIORIBOSE-1-PHOSPHATE ISOMERASE"/>
    <property type="match status" value="1"/>
</dbReference>
<dbReference type="HAMAP" id="MF_01678">
    <property type="entry name" value="Salvage_MtnA"/>
    <property type="match status" value="1"/>
</dbReference>
<feature type="binding site" evidence="2">
    <location>
        <begin position="55"/>
        <end position="57"/>
    </location>
    <ligand>
        <name>substrate</name>
    </ligand>
</feature>
<dbReference type="InterPro" id="IPR011559">
    <property type="entry name" value="Initiation_fac_2B_a/b/d"/>
</dbReference>
<evidence type="ECO:0000313" key="4">
    <source>
        <dbReference type="Proteomes" id="UP000037210"/>
    </source>
</evidence>
<comment type="function">
    <text evidence="2">Catalyzes the interconversion of methylthioribose-1-phosphate (MTR-1-P) into methylthioribulose-1-phosphate (MTRu-1-P).</text>
</comment>
<feature type="binding site" evidence="2">
    <location>
        <position position="202"/>
    </location>
    <ligand>
        <name>substrate</name>
    </ligand>
</feature>
<feature type="binding site" evidence="2">
    <location>
        <position position="98"/>
    </location>
    <ligand>
        <name>substrate</name>
    </ligand>
</feature>
<name>A0A0M0BPN2_9ARCH</name>
<evidence type="ECO:0000313" key="3">
    <source>
        <dbReference type="EMBL" id="KON30512.1"/>
    </source>
</evidence>
<comment type="catalytic activity">
    <reaction evidence="2">
        <text>5-(methylsulfanyl)-alpha-D-ribose 1-phosphate = 5-(methylsulfanyl)-D-ribulose 1-phosphate</text>
        <dbReference type="Rhea" id="RHEA:19989"/>
        <dbReference type="ChEBI" id="CHEBI:58533"/>
        <dbReference type="ChEBI" id="CHEBI:58548"/>
        <dbReference type="EC" id="5.3.1.23"/>
    </reaction>
</comment>
<proteinExistence type="inferred from homology"/>
<dbReference type="Gene3D" id="3.40.50.10470">
    <property type="entry name" value="Translation initiation factor eif-2b, domain 2"/>
    <property type="match status" value="1"/>
</dbReference>
<feature type="binding site" evidence="2">
    <location>
        <begin position="253"/>
        <end position="254"/>
    </location>
    <ligand>
        <name>substrate</name>
    </ligand>
</feature>
<keyword evidence="2" id="KW-0486">Methionine biosynthesis</keyword>
<dbReference type="NCBIfam" id="NF004326">
    <property type="entry name" value="PRK05720.1"/>
    <property type="match status" value="1"/>
</dbReference>
<dbReference type="PANTHER" id="PTHR43475:SF1">
    <property type="entry name" value="METHYLTHIORIBOSE-1-PHOSPHATE ISOMERASE"/>
    <property type="match status" value="1"/>
</dbReference>
<accession>A0A0M0BPN2</accession>
<comment type="caution">
    <text evidence="3">The sequence shown here is derived from an EMBL/GenBank/DDBJ whole genome shotgun (WGS) entry which is preliminary data.</text>
</comment>
<feature type="active site" description="Proton donor" evidence="2">
    <location>
        <position position="243"/>
    </location>
</feature>
<dbReference type="NCBIfam" id="TIGR00512">
    <property type="entry name" value="salvage_mtnA"/>
    <property type="match status" value="1"/>
</dbReference>
<keyword evidence="1 2" id="KW-0413">Isomerase</keyword>
<dbReference type="GO" id="GO:0046523">
    <property type="term" value="F:S-methyl-5-thioribose-1-phosphate isomerase activity"/>
    <property type="evidence" value="ECO:0007669"/>
    <property type="project" value="UniProtKB-UniRule"/>
</dbReference>
<dbReference type="EC" id="5.3.1.23" evidence="2"/>
<gene>
    <name evidence="3" type="ORF">AC482_03640</name>
</gene>
<dbReference type="Pfam" id="PF01008">
    <property type="entry name" value="IF-2B"/>
    <property type="match status" value="1"/>
</dbReference>
<reference evidence="3 4" key="1">
    <citation type="submission" date="2015-06" db="EMBL/GenBank/DDBJ databases">
        <title>New insights into the roles of widespread benthic archaea in carbon and nitrogen cycling.</title>
        <authorList>
            <person name="Lazar C.S."/>
            <person name="Baker B.J."/>
            <person name="Seitz K.W."/>
            <person name="Hyde A.S."/>
            <person name="Dick G.J."/>
            <person name="Hinrichs K.-U."/>
            <person name="Teske A.P."/>
        </authorList>
    </citation>
    <scope>NUCLEOTIDE SEQUENCE [LARGE SCALE GENOMIC DNA]</scope>
    <source>
        <strain evidence="3">DG-45</strain>
    </source>
</reference>
<dbReference type="AlphaFoldDB" id="A0A0M0BPN2"/>
<evidence type="ECO:0000256" key="1">
    <source>
        <dbReference type="ARBA" id="ARBA00023235"/>
    </source>
</evidence>
<dbReference type="InterPro" id="IPR000649">
    <property type="entry name" value="IF-2B-related"/>
</dbReference>
<dbReference type="InterPro" id="IPR042529">
    <property type="entry name" value="IF_2B-like_C"/>
</dbReference>
<protein>
    <recommendedName>
        <fullName evidence="2">Putative methylthioribose-1-phosphate isomerase</fullName>
        <shortName evidence="2">M1Pi</shortName>
        <shortName evidence="2">MTR-1-P isomerase</shortName>
        <ecNumber evidence="2">5.3.1.23</ecNumber>
    </recommendedName>
    <alternativeName>
        <fullName evidence="2">MTNA-like protein</fullName>
        <shortName evidence="2">aMTNA</shortName>
    </alternativeName>
    <alternativeName>
        <fullName evidence="2">S-methyl-5-thioribose-1-phosphate isomerase</fullName>
    </alternativeName>
</protein>
<dbReference type="FunFam" id="3.40.50.10470:FF:000006">
    <property type="entry name" value="Methylthioribose-1-phosphate isomerase"/>
    <property type="match status" value="1"/>
</dbReference>
<dbReference type="Proteomes" id="UP000037210">
    <property type="component" value="Unassembled WGS sequence"/>
</dbReference>
<dbReference type="PATRIC" id="fig|1685127.3.peg.1030"/>
<dbReference type="NCBIfam" id="TIGR00524">
    <property type="entry name" value="eIF-2B_rel"/>
    <property type="match status" value="1"/>
</dbReference>